<dbReference type="EMBL" id="CASHTH010003096">
    <property type="protein sequence ID" value="CAI8040268.1"/>
    <property type="molecule type" value="Genomic_DNA"/>
</dbReference>
<dbReference type="AlphaFoldDB" id="A0AA35X014"/>
<evidence type="ECO:0000313" key="1">
    <source>
        <dbReference type="EMBL" id="CAI8040268.1"/>
    </source>
</evidence>
<gene>
    <name evidence="1" type="ORF">GBAR_LOCUS22447</name>
</gene>
<proteinExistence type="predicted"/>
<accession>A0AA35X014</accession>
<organism evidence="1 2">
    <name type="scientific">Geodia barretti</name>
    <name type="common">Barrett's horny sponge</name>
    <dbReference type="NCBI Taxonomy" id="519541"/>
    <lineage>
        <taxon>Eukaryota</taxon>
        <taxon>Metazoa</taxon>
        <taxon>Porifera</taxon>
        <taxon>Demospongiae</taxon>
        <taxon>Heteroscleromorpha</taxon>
        <taxon>Tetractinellida</taxon>
        <taxon>Astrophorina</taxon>
        <taxon>Geodiidae</taxon>
        <taxon>Geodia</taxon>
    </lineage>
</organism>
<comment type="caution">
    <text evidence="1">The sequence shown here is derived from an EMBL/GenBank/DDBJ whole genome shotgun (WGS) entry which is preliminary data.</text>
</comment>
<evidence type="ECO:0000313" key="2">
    <source>
        <dbReference type="Proteomes" id="UP001174909"/>
    </source>
</evidence>
<sequence>MDPDGVLMDEVSLQLVPVTVNVTLASDGIGGEGTEDIVLTLVQLPPIEPERVLVNPTVRIIVEDNGSMYCSSGRLYHIVIMHTPTMTLFTIQAQQFHTFQIREN</sequence>
<dbReference type="Proteomes" id="UP001174909">
    <property type="component" value="Unassembled WGS sequence"/>
</dbReference>
<protein>
    <submittedName>
        <fullName evidence="1">Uncharacterized protein</fullName>
    </submittedName>
</protein>
<reference evidence="1" key="1">
    <citation type="submission" date="2023-03" db="EMBL/GenBank/DDBJ databases">
        <authorList>
            <person name="Steffen K."/>
            <person name="Cardenas P."/>
        </authorList>
    </citation>
    <scope>NUCLEOTIDE SEQUENCE</scope>
</reference>
<feature type="non-terminal residue" evidence="1">
    <location>
        <position position="104"/>
    </location>
</feature>
<name>A0AA35X014_GEOBA</name>
<keyword evidence="2" id="KW-1185">Reference proteome</keyword>